<evidence type="ECO:0000313" key="2">
    <source>
        <dbReference type="EMBL" id="NWF43932.1"/>
    </source>
</evidence>
<dbReference type="PANTHER" id="PTHR33747">
    <property type="entry name" value="UPF0225 PROTEIN SCO1677"/>
    <property type="match status" value="1"/>
</dbReference>
<dbReference type="Gene3D" id="3.10.450.50">
    <property type="match status" value="1"/>
</dbReference>
<dbReference type="InterPro" id="IPR011978">
    <property type="entry name" value="YgfB-like"/>
</dbReference>
<dbReference type="Pfam" id="PF02810">
    <property type="entry name" value="SEC-C"/>
    <property type="match status" value="1"/>
</dbReference>
<dbReference type="PANTHER" id="PTHR33747:SF1">
    <property type="entry name" value="ADENYLATE CYCLASE-ASSOCIATED CAP C-TERMINAL DOMAIN-CONTAINING PROTEIN"/>
    <property type="match status" value="1"/>
</dbReference>
<organism evidence="2 3">
    <name type="scientific">Hydrogenophaga aromaticivorans</name>
    <dbReference type="NCBI Taxonomy" id="2610898"/>
    <lineage>
        <taxon>Bacteria</taxon>
        <taxon>Pseudomonadati</taxon>
        <taxon>Pseudomonadota</taxon>
        <taxon>Betaproteobacteria</taxon>
        <taxon>Burkholderiales</taxon>
        <taxon>Comamonadaceae</taxon>
        <taxon>Hydrogenophaga</taxon>
    </lineage>
</organism>
<name>A0A7Y8KVX6_9BURK</name>
<reference evidence="2 3" key="1">
    <citation type="submission" date="2019-09" db="EMBL/GenBank/DDBJ databases">
        <title>Hydrogenophaga aromatica sp. nov., isolated from a para-xylene-degrading enrichment culture.</title>
        <authorList>
            <person name="Tancsics A."/>
            <person name="Banerjee S."/>
        </authorList>
    </citation>
    <scope>NUCLEOTIDE SEQUENCE [LARGE SCALE GENOMIC DNA]</scope>
    <source>
        <strain evidence="2 3">D2P1</strain>
    </source>
</reference>
<evidence type="ECO:0000313" key="3">
    <source>
        <dbReference type="Proteomes" id="UP000545507"/>
    </source>
</evidence>
<feature type="compositionally biased region" description="Basic and acidic residues" evidence="1">
    <location>
        <begin position="240"/>
        <end position="250"/>
    </location>
</feature>
<gene>
    <name evidence="2" type="ORF">F3K02_01515</name>
</gene>
<sequence length="268" mass="29721">MTSDTPIQPMDNEDFDALDAILDDLRTRGEDVPQWEFCEGAMAALLCTRRLVLPDEFLPLLLGTGDSQPGVASGEEGDTWFADEAQYAQFMTLWTRRWNEVASALGANVETLEDERSYHPEVMDVRGAVAGLPEAERAEIGDQELPAFAQVWALGFMFVVENWAEEWAEPRDKEVVAMLNDALEAIVVLTEDDTDEPTVCMHSEDGPPSVSDERLNAFGAAIWAVYDLRQIWQSLGPRVEPARKADEPGRNDPCPCGSGKKYKKCHGA</sequence>
<dbReference type="EMBL" id="VYGV01000001">
    <property type="protein sequence ID" value="NWF43932.1"/>
    <property type="molecule type" value="Genomic_DNA"/>
</dbReference>
<keyword evidence="3" id="KW-1185">Reference proteome</keyword>
<dbReference type="RefSeq" id="WP_177132785.1">
    <property type="nucleotide sequence ID" value="NZ_VYGV01000001.1"/>
</dbReference>
<protein>
    <submittedName>
        <fullName evidence="2">UPF0149 family protein</fullName>
    </submittedName>
</protein>
<feature type="region of interest" description="Disordered" evidence="1">
    <location>
        <begin position="239"/>
        <end position="260"/>
    </location>
</feature>
<dbReference type="SUPFAM" id="SSF103642">
    <property type="entry name" value="Sec-C motif"/>
    <property type="match status" value="1"/>
</dbReference>
<evidence type="ECO:0000256" key="1">
    <source>
        <dbReference type="SAM" id="MobiDB-lite"/>
    </source>
</evidence>
<comment type="caution">
    <text evidence="2">The sequence shown here is derived from an EMBL/GenBank/DDBJ whole genome shotgun (WGS) entry which is preliminary data.</text>
</comment>
<dbReference type="Pfam" id="PF03695">
    <property type="entry name" value="UPF0149"/>
    <property type="match status" value="1"/>
</dbReference>
<accession>A0A7Y8KVX6</accession>
<dbReference type="InterPro" id="IPR004027">
    <property type="entry name" value="SEC_C_motif"/>
</dbReference>
<dbReference type="Proteomes" id="UP000545507">
    <property type="component" value="Unassembled WGS sequence"/>
</dbReference>
<proteinExistence type="predicted"/>
<dbReference type="AlphaFoldDB" id="A0A7Y8KVX6"/>